<evidence type="ECO:0000313" key="2">
    <source>
        <dbReference type="Proteomes" id="UP000295479"/>
    </source>
</evidence>
<protein>
    <submittedName>
        <fullName evidence="1">Uncharacterized protein</fullName>
    </submittedName>
</protein>
<dbReference type="AlphaFoldDB" id="A0A4R5C9S6"/>
<reference evidence="1 2" key="1">
    <citation type="submission" date="2019-03" db="EMBL/GenBank/DDBJ databases">
        <title>Flavobacterium AR-3-4 sp. nov. isolated from arctic soil.</title>
        <authorList>
            <person name="Chaudhary D.K."/>
        </authorList>
    </citation>
    <scope>NUCLEOTIDE SEQUENCE [LARGE SCALE GENOMIC DNA]</scope>
    <source>
        <strain evidence="1 2">AR-3-4</strain>
    </source>
</reference>
<keyword evidence="2" id="KW-1185">Reference proteome</keyword>
<proteinExistence type="predicted"/>
<dbReference type="Proteomes" id="UP000295479">
    <property type="component" value="Unassembled WGS sequence"/>
</dbReference>
<dbReference type="EMBL" id="SMFK01000013">
    <property type="protein sequence ID" value="TDD94943.1"/>
    <property type="molecule type" value="Genomic_DNA"/>
</dbReference>
<dbReference type="RefSeq" id="WP_132008209.1">
    <property type="nucleotide sequence ID" value="NZ_SMFK01000013.1"/>
</dbReference>
<comment type="caution">
    <text evidence="1">The sequence shown here is derived from an EMBL/GenBank/DDBJ whole genome shotgun (WGS) entry which is preliminary data.</text>
</comment>
<sequence>MCYIRKNIPKKDLGKRDEIGKIIAFKEVKHYCDVLIAMSIKELGQTSWEFVTAQFSAERKLDVKK</sequence>
<accession>A0A4R5C9S6</accession>
<name>A0A4R5C9S6_9FLAO</name>
<organism evidence="1 2">
    <name type="scientific">Flavobacterium cellulosilyticum</name>
    <dbReference type="NCBI Taxonomy" id="2541731"/>
    <lineage>
        <taxon>Bacteria</taxon>
        <taxon>Pseudomonadati</taxon>
        <taxon>Bacteroidota</taxon>
        <taxon>Flavobacteriia</taxon>
        <taxon>Flavobacteriales</taxon>
        <taxon>Flavobacteriaceae</taxon>
        <taxon>Flavobacterium</taxon>
    </lineage>
</organism>
<evidence type="ECO:0000313" key="1">
    <source>
        <dbReference type="EMBL" id="TDD94943.1"/>
    </source>
</evidence>
<gene>
    <name evidence="1" type="ORF">E0F76_15595</name>
</gene>